<sequence>MSAVSVWGEPKVLTRRNRSSVKVSTSCDGVGYQALLEDGQQVTAIELWWPGEGKETSTRVLLDGDDVFRTPAEDILERARARGWRVDDSQAESPVIPGVSLGFTRQTSQEVPRGSEGLPIYFTSVLVGGEDYYDYRYEKGS</sequence>
<dbReference type="EMBL" id="JBHSFE010000005">
    <property type="protein sequence ID" value="MFC4607104.1"/>
    <property type="molecule type" value="Genomic_DNA"/>
</dbReference>
<accession>A0ABV9G3B5</accession>
<name>A0ABV9G3B5_9ACTN</name>
<protein>
    <submittedName>
        <fullName evidence="1">Uncharacterized protein</fullName>
    </submittedName>
</protein>
<evidence type="ECO:0000313" key="1">
    <source>
        <dbReference type="EMBL" id="MFC4607104.1"/>
    </source>
</evidence>
<proteinExistence type="predicted"/>
<gene>
    <name evidence="1" type="ORF">ACFO9E_04615</name>
</gene>
<comment type="caution">
    <text evidence="1">The sequence shown here is derived from an EMBL/GenBank/DDBJ whole genome shotgun (WGS) entry which is preliminary data.</text>
</comment>
<dbReference type="Proteomes" id="UP001595993">
    <property type="component" value="Unassembled WGS sequence"/>
</dbReference>
<organism evidence="1 2">
    <name type="scientific">Streptomyces maoxianensis</name>
    <dbReference type="NCBI Taxonomy" id="1459942"/>
    <lineage>
        <taxon>Bacteria</taxon>
        <taxon>Bacillati</taxon>
        <taxon>Actinomycetota</taxon>
        <taxon>Actinomycetes</taxon>
        <taxon>Kitasatosporales</taxon>
        <taxon>Streptomycetaceae</taxon>
        <taxon>Streptomyces</taxon>
    </lineage>
</organism>
<evidence type="ECO:0000313" key="2">
    <source>
        <dbReference type="Proteomes" id="UP001595993"/>
    </source>
</evidence>
<keyword evidence="2" id="KW-1185">Reference proteome</keyword>
<reference evidence="2" key="1">
    <citation type="journal article" date="2019" name="Int. J. Syst. Evol. Microbiol.">
        <title>The Global Catalogue of Microorganisms (GCM) 10K type strain sequencing project: providing services to taxonomists for standard genome sequencing and annotation.</title>
        <authorList>
            <consortium name="The Broad Institute Genomics Platform"/>
            <consortium name="The Broad Institute Genome Sequencing Center for Infectious Disease"/>
            <person name="Wu L."/>
            <person name="Ma J."/>
        </authorList>
    </citation>
    <scope>NUCLEOTIDE SEQUENCE [LARGE SCALE GENOMIC DNA]</scope>
    <source>
        <strain evidence="2">CGMCC 4.7139</strain>
    </source>
</reference>